<proteinExistence type="predicted"/>
<dbReference type="PANTHER" id="PTHR47256:SF1">
    <property type="entry name" value="ZN(II)2CYS6 TRANSCRIPTION FACTOR (EUROFUNG)"/>
    <property type="match status" value="1"/>
</dbReference>
<dbReference type="PANTHER" id="PTHR47256">
    <property type="entry name" value="ZN(II)2CYS6 TRANSCRIPTION FACTOR (EUROFUNG)-RELATED"/>
    <property type="match status" value="1"/>
</dbReference>
<dbReference type="PROSITE" id="PS50048">
    <property type="entry name" value="ZN2_CY6_FUNGAL_2"/>
    <property type="match status" value="1"/>
</dbReference>
<accession>A0A9P8UTF0</accession>
<comment type="caution">
    <text evidence="4">The sequence shown here is derived from an EMBL/GenBank/DDBJ whole genome shotgun (WGS) entry which is preliminary data.</text>
</comment>
<dbReference type="GeneID" id="70131097"/>
<dbReference type="CDD" id="cd00067">
    <property type="entry name" value="GAL4"/>
    <property type="match status" value="1"/>
</dbReference>
<sequence>MAGPYRSILPMPRPNEHLGNPMAETSQKRHTISLACQRCRQKKVKCDGRRPHCEACSTKEAECHYNDDPENTTHAHLIRDFRRLEQQQKELLEVFDMLKTRPQAEADVIYQHLRLSNNITSLLSLFNKRDPAPQIYISSTSTTNPRQLDSQHSTTTNTTD</sequence>
<name>A0A9P8UTF0_9PEZI</name>
<keyword evidence="5" id="KW-1185">Reference proteome</keyword>
<dbReference type="Proteomes" id="UP000758603">
    <property type="component" value="Unassembled WGS sequence"/>
</dbReference>
<dbReference type="Gene3D" id="4.10.240.10">
    <property type="entry name" value="Zn(2)-C6 fungal-type DNA-binding domain"/>
    <property type="match status" value="1"/>
</dbReference>
<dbReference type="InterPro" id="IPR053187">
    <property type="entry name" value="Notoamide_regulator"/>
</dbReference>
<keyword evidence="1" id="KW-0539">Nucleus</keyword>
<gene>
    <name evidence="4" type="ORF">BKA67DRAFT_556967</name>
</gene>
<dbReference type="SUPFAM" id="SSF57701">
    <property type="entry name" value="Zn2/Cys6 DNA-binding domain"/>
    <property type="match status" value="1"/>
</dbReference>
<dbReference type="InterPro" id="IPR001138">
    <property type="entry name" value="Zn2Cys6_DnaBD"/>
</dbReference>
<reference evidence="4" key="1">
    <citation type="journal article" date="2021" name="Nat. Commun.">
        <title>Genetic determinants of endophytism in the Arabidopsis root mycobiome.</title>
        <authorList>
            <person name="Mesny F."/>
            <person name="Miyauchi S."/>
            <person name="Thiergart T."/>
            <person name="Pickel B."/>
            <person name="Atanasova L."/>
            <person name="Karlsson M."/>
            <person name="Huettel B."/>
            <person name="Barry K.W."/>
            <person name="Haridas S."/>
            <person name="Chen C."/>
            <person name="Bauer D."/>
            <person name="Andreopoulos W."/>
            <person name="Pangilinan J."/>
            <person name="LaButti K."/>
            <person name="Riley R."/>
            <person name="Lipzen A."/>
            <person name="Clum A."/>
            <person name="Drula E."/>
            <person name="Henrissat B."/>
            <person name="Kohler A."/>
            <person name="Grigoriev I.V."/>
            <person name="Martin F.M."/>
            <person name="Hacquard S."/>
        </authorList>
    </citation>
    <scope>NUCLEOTIDE SEQUENCE</scope>
    <source>
        <strain evidence="4">MPI-SDFR-AT-0073</strain>
    </source>
</reference>
<evidence type="ECO:0000313" key="5">
    <source>
        <dbReference type="Proteomes" id="UP000758603"/>
    </source>
</evidence>
<dbReference type="SMART" id="SM00066">
    <property type="entry name" value="GAL4"/>
    <property type="match status" value="1"/>
</dbReference>
<feature type="region of interest" description="Disordered" evidence="2">
    <location>
        <begin position="1"/>
        <end position="22"/>
    </location>
</feature>
<dbReference type="GO" id="GO:0008270">
    <property type="term" value="F:zinc ion binding"/>
    <property type="evidence" value="ECO:0007669"/>
    <property type="project" value="InterPro"/>
</dbReference>
<dbReference type="GO" id="GO:0000981">
    <property type="term" value="F:DNA-binding transcription factor activity, RNA polymerase II-specific"/>
    <property type="evidence" value="ECO:0007669"/>
    <property type="project" value="InterPro"/>
</dbReference>
<dbReference type="Pfam" id="PF00172">
    <property type="entry name" value="Zn_clus"/>
    <property type="match status" value="1"/>
</dbReference>
<feature type="domain" description="Zn(2)-C6 fungal-type" evidence="3">
    <location>
        <begin position="35"/>
        <end position="65"/>
    </location>
</feature>
<dbReference type="InterPro" id="IPR036864">
    <property type="entry name" value="Zn2-C6_fun-type_DNA-bd_sf"/>
</dbReference>
<feature type="region of interest" description="Disordered" evidence="2">
    <location>
        <begin position="136"/>
        <end position="160"/>
    </location>
</feature>
<protein>
    <recommendedName>
        <fullName evidence="3">Zn(2)-C6 fungal-type domain-containing protein</fullName>
    </recommendedName>
</protein>
<evidence type="ECO:0000259" key="3">
    <source>
        <dbReference type="PROSITE" id="PS50048"/>
    </source>
</evidence>
<evidence type="ECO:0000256" key="1">
    <source>
        <dbReference type="ARBA" id="ARBA00023242"/>
    </source>
</evidence>
<organism evidence="4 5">
    <name type="scientific">Truncatella angustata</name>
    <dbReference type="NCBI Taxonomy" id="152316"/>
    <lineage>
        <taxon>Eukaryota</taxon>
        <taxon>Fungi</taxon>
        <taxon>Dikarya</taxon>
        <taxon>Ascomycota</taxon>
        <taxon>Pezizomycotina</taxon>
        <taxon>Sordariomycetes</taxon>
        <taxon>Xylariomycetidae</taxon>
        <taxon>Amphisphaeriales</taxon>
        <taxon>Sporocadaceae</taxon>
        <taxon>Truncatella</taxon>
    </lineage>
</organism>
<dbReference type="PROSITE" id="PS00463">
    <property type="entry name" value="ZN2_CY6_FUNGAL_1"/>
    <property type="match status" value="1"/>
</dbReference>
<evidence type="ECO:0000256" key="2">
    <source>
        <dbReference type="SAM" id="MobiDB-lite"/>
    </source>
</evidence>
<dbReference type="RefSeq" id="XP_045962252.1">
    <property type="nucleotide sequence ID" value="XM_046102205.1"/>
</dbReference>
<evidence type="ECO:0000313" key="4">
    <source>
        <dbReference type="EMBL" id="KAH6658018.1"/>
    </source>
</evidence>
<dbReference type="AlphaFoldDB" id="A0A9P8UTF0"/>
<dbReference type="OrthoDB" id="2328572at2759"/>
<dbReference type="EMBL" id="JAGPXC010000002">
    <property type="protein sequence ID" value="KAH6658018.1"/>
    <property type="molecule type" value="Genomic_DNA"/>
</dbReference>